<feature type="compositionally biased region" description="Polar residues" evidence="1">
    <location>
        <begin position="679"/>
        <end position="693"/>
    </location>
</feature>
<feature type="region of interest" description="Disordered" evidence="1">
    <location>
        <begin position="164"/>
        <end position="191"/>
    </location>
</feature>
<dbReference type="EMBL" id="JAUEPP010000010">
    <property type="protein sequence ID" value="KAK3334544.1"/>
    <property type="molecule type" value="Genomic_DNA"/>
</dbReference>
<evidence type="ECO:0000256" key="1">
    <source>
        <dbReference type="SAM" id="MobiDB-lite"/>
    </source>
</evidence>
<name>A0AAE0J0D8_9PEZI</name>
<evidence type="ECO:0000313" key="3">
    <source>
        <dbReference type="Proteomes" id="UP001278500"/>
    </source>
</evidence>
<feature type="compositionally biased region" description="Low complexity" evidence="1">
    <location>
        <begin position="424"/>
        <end position="441"/>
    </location>
</feature>
<proteinExistence type="predicted"/>
<keyword evidence="3" id="KW-1185">Reference proteome</keyword>
<feature type="compositionally biased region" description="Polar residues" evidence="1">
    <location>
        <begin position="738"/>
        <end position="750"/>
    </location>
</feature>
<accession>A0AAE0J0D8</accession>
<feature type="region of interest" description="Disordered" evidence="1">
    <location>
        <begin position="708"/>
        <end position="759"/>
    </location>
</feature>
<dbReference type="AlphaFoldDB" id="A0AAE0J0D8"/>
<gene>
    <name evidence="2" type="ORF">B0H65DRAFT_553486</name>
</gene>
<feature type="compositionally biased region" description="Basic and acidic residues" evidence="1">
    <location>
        <begin position="490"/>
        <end position="521"/>
    </location>
</feature>
<organism evidence="2 3">
    <name type="scientific">Neurospora tetraspora</name>
    <dbReference type="NCBI Taxonomy" id="94610"/>
    <lineage>
        <taxon>Eukaryota</taxon>
        <taxon>Fungi</taxon>
        <taxon>Dikarya</taxon>
        <taxon>Ascomycota</taxon>
        <taxon>Pezizomycotina</taxon>
        <taxon>Sordariomycetes</taxon>
        <taxon>Sordariomycetidae</taxon>
        <taxon>Sordariales</taxon>
        <taxon>Sordariaceae</taxon>
        <taxon>Neurospora</taxon>
    </lineage>
</organism>
<feature type="region of interest" description="Disordered" evidence="1">
    <location>
        <begin position="294"/>
        <end position="352"/>
    </location>
</feature>
<protein>
    <submittedName>
        <fullName evidence="2">Uncharacterized protein</fullName>
    </submittedName>
</protein>
<reference evidence="2" key="2">
    <citation type="submission" date="2023-06" db="EMBL/GenBank/DDBJ databases">
        <authorList>
            <consortium name="Lawrence Berkeley National Laboratory"/>
            <person name="Haridas S."/>
            <person name="Hensen N."/>
            <person name="Bonometti L."/>
            <person name="Westerberg I."/>
            <person name="Brannstrom I.O."/>
            <person name="Guillou S."/>
            <person name="Cros-Aarteil S."/>
            <person name="Calhoun S."/>
            <person name="Kuo A."/>
            <person name="Mondo S."/>
            <person name="Pangilinan J."/>
            <person name="Riley R."/>
            <person name="Labutti K."/>
            <person name="Andreopoulos B."/>
            <person name="Lipzen A."/>
            <person name="Chen C."/>
            <person name="Yanf M."/>
            <person name="Daum C."/>
            <person name="Ng V."/>
            <person name="Clum A."/>
            <person name="Steindorff A."/>
            <person name="Ohm R."/>
            <person name="Martin F."/>
            <person name="Silar P."/>
            <person name="Natvig D."/>
            <person name="Lalanne C."/>
            <person name="Gautier V."/>
            <person name="Ament-Velasquez S.L."/>
            <person name="Kruys A."/>
            <person name="Hutchinson M.I."/>
            <person name="Powell A.J."/>
            <person name="Barry K."/>
            <person name="Miller A.N."/>
            <person name="Grigoriev I.V."/>
            <person name="Debuchy R."/>
            <person name="Gladieux P."/>
            <person name="Thoren M.H."/>
            <person name="Johannesson H."/>
        </authorList>
    </citation>
    <scope>NUCLEOTIDE SEQUENCE</scope>
    <source>
        <strain evidence="2">CBS 560.94</strain>
    </source>
</reference>
<feature type="compositionally biased region" description="Basic and acidic residues" evidence="1">
    <location>
        <begin position="621"/>
        <end position="646"/>
    </location>
</feature>
<dbReference type="RefSeq" id="XP_062676710.1">
    <property type="nucleotide sequence ID" value="XM_062829965.1"/>
</dbReference>
<reference evidence="2" key="1">
    <citation type="journal article" date="2023" name="Mol. Phylogenet. Evol.">
        <title>Genome-scale phylogeny and comparative genomics of the fungal order Sordariales.</title>
        <authorList>
            <person name="Hensen N."/>
            <person name="Bonometti L."/>
            <person name="Westerberg I."/>
            <person name="Brannstrom I.O."/>
            <person name="Guillou S."/>
            <person name="Cros-Aarteil S."/>
            <person name="Calhoun S."/>
            <person name="Haridas S."/>
            <person name="Kuo A."/>
            <person name="Mondo S."/>
            <person name="Pangilinan J."/>
            <person name="Riley R."/>
            <person name="LaButti K."/>
            <person name="Andreopoulos B."/>
            <person name="Lipzen A."/>
            <person name="Chen C."/>
            <person name="Yan M."/>
            <person name="Daum C."/>
            <person name="Ng V."/>
            <person name="Clum A."/>
            <person name="Steindorff A."/>
            <person name="Ohm R.A."/>
            <person name="Martin F."/>
            <person name="Silar P."/>
            <person name="Natvig D.O."/>
            <person name="Lalanne C."/>
            <person name="Gautier V."/>
            <person name="Ament-Velasquez S.L."/>
            <person name="Kruys A."/>
            <person name="Hutchinson M.I."/>
            <person name="Powell A.J."/>
            <person name="Barry K."/>
            <person name="Miller A.N."/>
            <person name="Grigoriev I.V."/>
            <person name="Debuchy R."/>
            <person name="Gladieux P."/>
            <person name="Hiltunen Thoren M."/>
            <person name="Johannesson H."/>
        </authorList>
    </citation>
    <scope>NUCLEOTIDE SEQUENCE</scope>
    <source>
        <strain evidence="2">CBS 560.94</strain>
    </source>
</reference>
<feature type="compositionally biased region" description="Low complexity" evidence="1">
    <location>
        <begin position="711"/>
        <end position="726"/>
    </location>
</feature>
<comment type="caution">
    <text evidence="2">The sequence shown here is derived from an EMBL/GenBank/DDBJ whole genome shotgun (WGS) entry which is preliminary data.</text>
</comment>
<dbReference type="Proteomes" id="UP001278500">
    <property type="component" value="Unassembled WGS sequence"/>
</dbReference>
<feature type="compositionally biased region" description="Polar residues" evidence="1">
    <location>
        <begin position="442"/>
        <end position="451"/>
    </location>
</feature>
<sequence>MCHQLRQLHSVCGHVTKREIPCDVATFSPKKPSPQPWPPAVDTGSKVKDAFLTWCLKSLKPVATKTRPSSKSCRQLATILHEVEYGFCPKCREYYEAYAAEALGKDFKNPTRSNNVVLAQELVMLQQVIKIIGMDMGDGGSASRLEKVKDIRLKTLEWAEEGDSARKRGEMERKAGLKRKAEEEKKLEKERLQQERLEQERVEKERLREEKIEREKRLEEERFEEERRSRKEKRLEIKKWLGENKKLEKEKYHEKNVKKEDKEEKKQKSGKDKEKIMVAIEDIEGKTLIECEHGKSETGVRVQIIPRPEPGDYPNPLEVPRSTRYRGPHLGTSHRHEEASGDEDPLEDNPKLYRSRVFSDLIEFYESQSQETKTKSERLHRATSKSLSNKKTRGYRQPEVQQVAETDVSGPTLRKEPQSTAQGLPKLSSSPLVPKPESLPSQSEATATPSGGTIPVVTSKHLSGRPREPTKNDNVVHQANTKKKVSAPKSTREEKPSKPEPKPVPKPEPKRELKQGQEKAKKSISTFQGGAHTIQILSAPKPLEEEFPKTGTVKKRQQPSAPRIQPPDANDEGTARDQDHSNNNVPFPTFPKDEQLPKATEPKPAPRLSSPWPRPLRRRLSREDTKRLLDEHVFHDKLSDISEERASQLSGASKSSKGKAPETKSMDHYSLAGECGSTPALTNASTIPTSSVESMRVEYSPSDISRWGCGSTPPLTTASTLSTTSANSKKVEYDPSDRSTTTVGSMTAEYSPSDIHRSGCGSTVSNTSIGSMVVELDPTDQPISFDSPWGCGSTPSLTTAGTPSTGSCDSMKVEYSPSDLLSTSSVHSMEVEYTPSAQSELWEDILQRLGVEAEKETGWLVHPEYCGCLGCIKEA</sequence>
<evidence type="ECO:0000313" key="2">
    <source>
        <dbReference type="EMBL" id="KAK3334544.1"/>
    </source>
</evidence>
<dbReference type="GeneID" id="87867119"/>
<feature type="region of interest" description="Disordered" evidence="1">
    <location>
        <begin position="367"/>
        <end position="694"/>
    </location>
</feature>
<feature type="region of interest" description="Disordered" evidence="1">
    <location>
        <begin position="248"/>
        <end position="276"/>
    </location>
</feature>